<dbReference type="Proteomes" id="UP001195769">
    <property type="component" value="Unassembled WGS sequence"/>
</dbReference>
<dbReference type="AlphaFoldDB" id="A0AAD4E9R4"/>
<feature type="compositionally biased region" description="Acidic residues" evidence="1">
    <location>
        <begin position="17"/>
        <end position="37"/>
    </location>
</feature>
<organism evidence="2 3">
    <name type="scientific">Suillus fuscotomentosus</name>
    <dbReference type="NCBI Taxonomy" id="1912939"/>
    <lineage>
        <taxon>Eukaryota</taxon>
        <taxon>Fungi</taxon>
        <taxon>Dikarya</taxon>
        <taxon>Basidiomycota</taxon>
        <taxon>Agaricomycotina</taxon>
        <taxon>Agaricomycetes</taxon>
        <taxon>Agaricomycetidae</taxon>
        <taxon>Boletales</taxon>
        <taxon>Suillineae</taxon>
        <taxon>Suillaceae</taxon>
        <taxon>Suillus</taxon>
    </lineage>
</organism>
<dbReference type="GeneID" id="64661259"/>
<proteinExistence type="predicted"/>
<evidence type="ECO:0000313" key="3">
    <source>
        <dbReference type="Proteomes" id="UP001195769"/>
    </source>
</evidence>
<accession>A0AAD4E9R4</accession>
<protein>
    <submittedName>
        <fullName evidence="2">Uncharacterized protein</fullName>
    </submittedName>
</protein>
<sequence>MPSLAEDSDDFTAALDAVEDMDSESNDEQDSESESDAGSDLGTLRSILNVPQPDAPMHEVRKALEVAQCAYTAVRSELRVLEKDYTALQAAIPPHSRNRVLKKTSTVDSSISRAGKMYAMFNYFWVMNGLFPTTPQPNVDPRSNTCWSSPDAKLKGAMAELYLCFGPLFRAAVSSERSNILHVIKDCAGSIFSNLKLDPTTFTDEPSKKKENMQLLTLIKKNGEGEYTHLAPILFKDPSAIIPDDFLMSPILVKIIRVKMFGKAVLSGKTKGHPKARGQRWATQCVTEGMIAGAAILARFLLSHDHELTAIGPATKIEYQQDFDFYLEWLFKRSSWAISVMDYYNREVFGTSLEPSASATVPSISHSHSWEDDFLQQLDSETPAHPPPPAPTPALSLPVATPISSQLTYVSAPVTRSHTDVVSNYHFTATTISQGGVASASAIIDTQLQVDIGQLSLKDSAEPSASKSCRAPAATTHKCHTGATQKAQSAVDSDMSPIVPLAPPPAVKRVTCNSGNRVKKAVGKTK</sequence>
<dbReference type="RefSeq" id="XP_041226615.1">
    <property type="nucleotide sequence ID" value="XM_041366961.1"/>
</dbReference>
<reference evidence="2" key="1">
    <citation type="journal article" date="2020" name="New Phytol.">
        <title>Comparative genomics reveals dynamic genome evolution in host specialist ectomycorrhizal fungi.</title>
        <authorList>
            <person name="Lofgren L.A."/>
            <person name="Nguyen N.H."/>
            <person name="Vilgalys R."/>
            <person name="Ruytinx J."/>
            <person name="Liao H.L."/>
            <person name="Branco S."/>
            <person name="Kuo A."/>
            <person name="LaButti K."/>
            <person name="Lipzen A."/>
            <person name="Andreopoulos W."/>
            <person name="Pangilinan J."/>
            <person name="Riley R."/>
            <person name="Hundley H."/>
            <person name="Na H."/>
            <person name="Barry K."/>
            <person name="Grigoriev I.V."/>
            <person name="Stajich J.E."/>
            <person name="Kennedy P.G."/>
        </authorList>
    </citation>
    <scope>NUCLEOTIDE SEQUENCE</scope>
    <source>
        <strain evidence="2">FC203</strain>
    </source>
</reference>
<gene>
    <name evidence="2" type="ORF">F5891DRAFT_1188161</name>
</gene>
<dbReference type="EMBL" id="JABBWK010000024">
    <property type="protein sequence ID" value="KAG1901039.1"/>
    <property type="molecule type" value="Genomic_DNA"/>
</dbReference>
<dbReference type="InterPro" id="IPR046521">
    <property type="entry name" value="DUF6698"/>
</dbReference>
<keyword evidence="3" id="KW-1185">Reference proteome</keyword>
<name>A0AAD4E9R4_9AGAM</name>
<feature type="compositionally biased region" description="Acidic residues" evidence="1">
    <location>
        <begin position="1"/>
        <end position="10"/>
    </location>
</feature>
<dbReference type="Pfam" id="PF20414">
    <property type="entry name" value="DUF6698"/>
    <property type="match status" value="1"/>
</dbReference>
<feature type="region of interest" description="Disordered" evidence="1">
    <location>
        <begin position="483"/>
        <end position="526"/>
    </location>
</feature>
<feature type="region of interest" description="Disordered" evidence="1">
    <location>
        <begin position="1"/>
        <end position="42"/>
    </location>
</feature>
<comment type="caution">
    <text evidence="2">The sequence shown here is derived from an EMBL/GenBank/DDBJ whole genome shotgun (WGS) entry which is preliminary data.</text>
</comment>
<feature type="compositionally biased region" description="Basic residues" evidence="1">
    <location>
        <begin position="517"/>
        <end position="526"/>
    </location>
</feature>
<evidence type="ECO:0000313" key="2">
    <source>
        <dbReference type="EMBL" id="KAG1901039.1"/>
    </source>
</evidence>
<evidence type="ECO:0000256" key="1">
    <source>
        <dbReference type="SAM" id="MobiDB-lite"/>
    </source>
</evidence>